<dbReference type="Pfam" id="PF05137">
    <property type="entry name" value="PilN"/>
    <property type="match status" value="1"/>
</dbReference>
<dbReference type="Proteomes" id="UP000756860">
    <property type="component" value="Unassembled WGS sequence"/>
</dbReference>
<dbReference type="PANTHER" id="PTHR40278">
    <property type="entry name" value="DNA UTILIZATION PROTEIN HOFN"/>
    <property type="match status" value="1"/>
</dbReference>
<comment type="caution">
    <text evidence="3">The sequence shown here is derived from an EMBL/GenBank/DDBJ whole genome shotgun (WGS) entry which is preliminary data.</text>
</comment>
<accession>A0ABS5SE91</accession>
<gene>
    <name evidence="3" type="ORF">KI810_07160</name>
</gene>
<protein>
    <submittedName>
        <fullName evidence="3">PilN domain-containing protein</fullName>
    </submittedName>
</protein>
<keyword evidence="4" id="KW-1185">Reference proteome</keyword>
<dbReference type="InterPro" id="IPR007813">
    <property type="entry name" value="PilN"/>
</dbReference>
<name>A0ABS5SE91_9BACT</name>
<evidence type="ECO:0000256" key="1">
    <source>
        <dbReference type="SAM" id="Coils"/>
    </source>
</evidence>
<keyword evidence="1" id="KW-0175">Coiled coil</keyword>
<evidence type="ECO:0000313" key="3">
    <source>
        <dbReference type="EMBL" id="MBT0652829.1"/>
    </source>
</evidence>
<reference evidence="3 4" key="1">
    <citation type="submission" date="2021-05" db="EMBL/GenBank/DDBJ databases">
        <title>The draft genome of Geobacter luticola JCM 17780.</title>
        <authorList>
            <person name="Xu Z."/>
            <person name="Masuda Y."/>
            <person name="Itoh H."/>
            <person name="Senoo K."/>
        </authorList>
    </citation>
    <scope>NUCLEOTIDE SEQUENCE [LARGE SCALE GENOMIC DNA]</scope>
    <source>
        <strain evidence="3 4">JCM 17780</strain>
    </source>
</reference>
<keyword evidence="2" id="KW-0812">Transmembrane</keyword>
<keyword evidence="2" id="KW-0472">Membrane</keyword>
<keyword evidence="2" id="KW-1133">Transmembrane helix</keyword>
<feature type="coiled-coil region" evidence="1">
    <location>
        <begin position="47"/>
        <end position="94"/>
    </location>
</feature>
<sequence length="195" mass="21691">MTRINLLPVRAAKKKETAKQQITILIAAVVAVLVAGLAFYSVTLAKVSGTKAEIKRSEAELQQLKTKIGEIDNIKKLQAEVKKKLDVLNMLRKEKSGPGVRLAKLSDITPDKMWLTNYAENAAKVTISGLAYSEDIIATFLRNLQESELFTDVELLVSEQKEESGVKLKKFDVTCNIKALKKEEPPPAQQKQQKK</sequence>
<dbReference type="RefSeq" id="WP_214174822.1">
    <property type="nucleotide sequence ID" value="NZ_JAHCVK010000002.1"/>
</dbReference>
<proteinExistence type="predicted"/>
<dbReference type="PANTHER" id="PTHR40278:SF2">
    <property type="entry name" value="TYPE IV PILUS INNER MEMBRANE COMPONENT PILN"/>
    <property type="match status" value="1"/>
</dbReference>
<feature type="transmembrane region" description="Helical" evidence="2">
    <location>
        <begin position="21"/>
        <end position="42"/>
    </location>
</feature>
<dbReference type="EMBL" id="JAHCVK010000002">
    <property type="protein sequence ID" value="MBT0652829.1"/>
    <property type="molecule type" value="Genomic_DNA"/>
</dbReference>
<evidence type="ECO:0000256" key="2">
    <source>
        <dbReference type="SAM" id="Phobius"/>
    </source>
</evidence>
<evidence type="ECO:0000313" key="4">
    <source>
        <dbReference type="Proteomes" id="UP000756860"/>
    </source>
</evidence>
<organism evidence="3 4">
    <name type="scientific">Geomobilimonas luticola</name>
    <dbReference type="NCBI Taxonomy" id="1114878"/>
    <lineage>
        <taxon>Bacteria</taxon>
        <taxon>Pseudomonadati</taxon>
        <taxon>Thermodesulfobacteriota</taxon>
        <taxon>Desulfuromonadia</taxon>
        <taxon>Geobacterales</taxon>
        <taxon>Geobacteraceae</taxon>
        <taxon>Geomobilimonas</taxon>
    </lineage>
</organism>
<dbReference type="InterPro" id="IPR052534">
    <property type="entry name" value="Extracell_DNA_Util/SecSys_Comp"/>
</dbReference>